<dbReference type="AlphaFoldDB" id="A0A7J7CT71"/>
<proteinExistence type="predicted"/>
<gene>
    <name evidence="2" type="ORF">HS088_TW13G00194</name>
</gene>
<dbReference type="InParanoid" id="A0A7J7CT71"/>
<keyword evidence="3" id="KW-1185">Reference proteome</keyword>
<protein>
    <submittedName>
        <fullName evidence="2">Putative zinc finger protein</fullName>
    </submittedName>
</protein>
<reference evidence="2 3" key="1">
    <citation type="journal article" date="2020" name="Nat. Commun.">
        <title>Genome of Tripterygium wilfordii and identification of cytochrome P450 involved in triptolide biosynthesis.</title>
        <authorList>
            <person name="Tu L."/>
            <person name="Su P."/>
            <person name="Zhang Z."/>
            <person name="Gao L."/>
            <person name="Wang J."/>
            <person name="Hu T."/>
            <person name="Zhou J."/>
            <person name="Zhang Y."/>
            <person name="Zhao Y."/>
            <person name="Liu Y."/>
            <person name="Song Y."/>
            <person name="Tong Y."/>
            <person name="Lu Y."/>
            <person name="Yang J."/>
            <person name="Xu C."/>
            <person name="Jia M."/>
            <person name="Peters R.J."/>
            <person name="Huang L."/>
            <person name="Gao W."/>
        </authorList>
    </citation>
    <scope>NUCLEOTIDE SEQUENCE [LARGE SCALE GENOMIC DNA]</scope>
    <source>
        <strain evidence="3">cv. XIE 37</strain>
        <tissue evidence="2">Leaf</tissue>
    </source>
</reference>
<dbReference type="EMBL" id="JAAARO010000013">
    <property type="protein sequence ID" value="KAF5737315.1"/>
    <property type="molecule type" value="Genomic_DNA"/>
</dbReference>
<keyword evidence="1" id="KW-0472">Membrane</keyword>
<keyword evidence="1" id="KW-1133">Transmembrane helix</keyword>
<organism evidence="2 3">
    <name type="scientific">Tripterygium wilfordii</name>
    <name type="common">Thunder God vine</name>
    <dbReference type="NCBI Taxonomy" id="458696"/>
    <lineage>
        <taxon>Eukaryota</taxon>
        <taxon>Viridiplantae</taxon>
        <taxon>Streptophyta</taxon>
        <taxon>Embryophyta</taxon>
        <taxon>Tracheophyta</taxon>
        <taxon>Spermatophyta</taxon>
        <taxon>Magnoliopsida</taxon>
        <taxon>eudicotyledons</taxon>
        <taxon>Gunneridae</taxon>
        <taxon>Pentapetalae</taxon>
        <taxon>rosids</taxon>
        <taxon>fabids</taxon>
        <taxon>Celastrales</taxon>
        <taxon>Celastraceae</taxon>
        <taxon>Tripterygium</taxon>
    </lineage>
</organism>
<feature type="transmembrane region" description="Helical" evidence="1">
    <location>
        <begin position="79"/>
        <end position="99"/>
    </location>
</feature>
<accession>A0A7J7CT71</accession>
<evidence type="ECO:0000256" key="1">
    <source>
        <dbReference type="SAM" id="Phobius"/>
    </source>
</evidence>
<comment type="caution">
    <text evidence="2">The sequence shown here is derived from an EMBL/GenBank/DDBJ whole genome shotgun (WGS) entry which is preliminary data.</text>
</comment>
<sequence>MSFQLMTKSARKGSGTLEIKHMHEIHHWDAIVDNFSDVFDRDDEDEVHEFGQAGMEQIPLPDADPILNSSARGGGRRGWFFLAAAPIVSIVGIALVLWLRNPLDEGTRARVCCNISEQLQHQIHIAGTSMPDQRGGRRRWWSLF</sequence>
<name>A0A7J7CT71_TRIWF</name>
<keyword evidence="1" id="KW-0812">Transmembrane</keyword>
<dbReference type="Proteomes" id="UP000593562">
    <property type="component" value="Unassembled WGS sequence"/>
</dbReference>
<evidence type="ECO:0000313" key="3">
    <source>
        <dbReference type="Proteomes" id="UP000593562"/>
    </source>
</evidence>
<evidence type="ECO:0000313" key="2">
    <source>
        <dbReference type="EMBL" id="KAF5737315.1"/>
    </source>
</evidence>